<dbReference type="KEGG" id="abri:DFR85_08840"/>
<feature type="domain" description="N-acetyltransferase" evidence="3">
    <location>
        <begin position="2"/>
        <end position="145"/>
    </location>
</feature>
<keyword evidence="2" id="KW-0012">Acyltransferase</keyword>
<dbReference type="PANTHER" id="PTHR23091:SF4">
    <property type="entry name" value="N-TERMINAL AMINO-ACID N(ALPHA)-ACETYLTRANSFERASE NATA"/>
    <property type="match status" value="1"/>
</dbReference>
<dbReference type="SUPFAM" id="SSF55729">
    <property type="entry name" value="Acyl-CoA N-acyltransferases (Nat)"/>
    <property type="match status" value="1"/>
</dbReference>
<evidence type="ECO:0000256" key="1">
    <source>
        <dbReference type="ARBA" id="ARBA00022679"/>
    </source>
</evidence>
<evidence type="ECO:0000259" key="3">
    <source>
        <dbReference type="PROSITE" id="PS51186"/>
    </source>
</evidence>
<name>A0A2U9IFC0_9CREN</name>
<sequence>MVIISDASEEDLEQIYEIEVESFDKPYPISLLKAYLYLSNIYIVAKEDSKILGYAIGIIQFKKRGHVVSIATRKESRKKGIGTLLLSTLEKTFINNNCTYSYLEVMITNREAIRFYRNMNYLVIYTKKNYYGRGRHAYIMMKSLINKSLE</sequence>
<reference evidence="4 5" key="1">
    <citation type="submission" date="2018-05" db="EMBL/GenBank/DDBJ databases">
        <title>Complete Genome Sequences of Extremely Thermoacidophilic, Metal-Mobilizing Type-Strain Members of the Archaeal Family Sulfolobaceae: Acidianus brierleyi DSM-1651T, Acidianus sulfidivorans DSM-18786T, Metallosphaera hakonensis DSM-7519T, and Metallosphaera prunae DSM-10039T.</title>
        <authorList>
            <person name="Counts J.A."/>
            <person name="Kelly R.M."/>
        </authorList>
    </citation>
    <scope>NUCLEOTIDE SEQUENCE [LARGE SCALE GENOMIC DNA]</scope>
    <source>
        <strain evidence="4 5">DSM 1651</strain>
    </source>
</reference>
<keyword evidence="1 4" id="KW-0808">Transferase</keyword>
<keyword evidence="5" id="KW-1185">Reference proteome</keyword>
<evidence type="ECO:0000313" key="4">
    <source>
        <dbReference type="EMBL" id="AWR94686.1"/>
    </source>
</evidence>
<dbReference type="OrthoDB" id="43754at2157"/>
<dbReference type="EMBL" id="CP029289">
    <property type="protein sequence ID" value="AWR94686.1"/>
    <property type="molecule type" value="Genomic_DNA"/>
</dbReference>
<dbReference type="InterPro" id="IPR045047">
    <property type="entry name" value="Ard1-like"/>
</dbReference>
<dbReference type="AlphaFoldDB" id="A0A2U9IFC0"/>
<evidence type="ECO:0000256" key="2">
    <source>
        <dbReference type="ARBA" id="ARBA00023315"/>
    </source>
</evidence>
<protein>
    <submittedName>
        <fullName evidence="4">Ribosomal-protein-alanine N-acetyltransferase</fullName>
    </submittedName>
</protein>
<dbReference type="GeneID" id="36832258"/>
<dbReference type="PROSITE" id="PS51186">
    <property type="entry name" value="GNAT"/>
    <property type="match status" value="1"/>
</dbReference>
<gene>
    <name evidence="4" type="primary">rimI</name>
    <name evidence="4" type="ORF">DFR85_08840</name>
</gene>
<dbReference type="InterPro" id="IPR016181">
    <property type="entry name" value="Acyl_CoA_acyltransferase"/>
</dbReference>
<dbReference type="Pfam" id="PF00583">
    <property type="entry name" value="Acetyltransf_1"/>
    <property type="match status" value="1"/>
</dbReference>
<dbReference type="CDD" id="cd04301">
    <property type="entry name" value="NAT_SF"/>
    <property type="match status" value="1"/>
</dbReference>
<dbReference type="GO" id="GO:0004596">
    <property type="term" value="F:protein-N-terminal amino-acid acetyltransferase activity"/>
    <property type="evidence" value="ECO:0007669"/>
    <property type="project" value="InterPro"/>
</dbReference>
<dbReference type="InterPro" id="IPR006464">
    <property type="entry name" value="AcTrfase_RimI/Ard1"/>
</dbReference>
<dbReference type="Proteomes" id="UP000248044">
    <property type="component" value="Chromosome"/>
</dbReference>
<dbReference type="InterPro" id="IPR000182">
    <property type="entry name" value="GNAT_dom"/>
</dbReference>
<proteinExistence type="predicted"/>
<dbReference type="NCBIfam" id="TIGR01575">
    <property type="entry name" value="rimI"/>
    <property type="match status" value="1"/>
</dbReference>
<dbReference type="Gene3D" id="3.40.630.30">
    <property type="match status" value="1"/>
</dbReference>
<organism evidence="4 5">
    <name type="scientific">Acidianus brierleyi</name>
    <dbReference type="NCBI Taxonomy" id="41673"/>
    <lineage>
        <taxon>Archaea</taxon>
        <taxon>Thermoproteota</taxon>
        <taxon>Thermoprotei</taxon>
        <taxon>Sulfolobales</taxon>
        <taxon>Sulfolobaceae</taxon>
        <taxon>Acidianus</taxon>
    </lineage>
</organism>
<evidence type="ECO:0000313" key="5">
    <source>
        <dbReference type="Proteomes" id="UP000248044"/>
    </source>
</evidence>
<accession>A0A2U9IFC0</accession>
<dbReference type="GO" id="GO:0031415">
    <property type="term" value="C:NatA complex"/>
    <property type="evidence" value="ECO:0007669"/>
    <property type="project" value="InterPro"/>
</dbReference>
<dbReference type="PANTHER" id="PTHR23091">
    <property type="entry name" value="N-TERMINAL ACETYLTRANSFERASE"/>
    <property type="match status" value="1"/>
</dbReference>
<dbReference type="RefSeq" id="WP_110270567.1">
    <property type="nucleotide sequence ID" value="NZ_CP029289.2"/>
</dbReference>